<dbReference type="VEuPathDB" id="VectorBase:RSAN_035687"/>
<evidence type="ECO:0000313" key="1">
    <source>
        <dbReference type="EMBL" id="KAH7943818.1"/>
    </source>
</evidence>
<accession>A0A9D4PJD7</accession>
<reference evidence="1" key="2">
    <citation type="submission" date="2021-09" db="EMBL/GenBank/DDBJ databases">
        <authorList>
            <person name="Jia N."/>
            <person name="Wang J."/>
            <person name="Shi W."/>
            <person name="Du L."/>
            <person name="Sun Y."/>
            <person name="Zhan W."/>
            <person name="Jiang J."/>
            <person name="Wang Q."/>
            <person name="Zhang B."/>
            <person name="Ji P."/>
            <person name="Sakyi L.B."/>
            <person name="Cui X."/>
            <person name="Yuan T."/>
            <person name="Jiang B."/>
            <person name="Yang W."/>
            <person name="Lam T.T.-Y."/>
            <person name="Chang Q."/>
            <person name="Ding S."/>
            <person name="Wang X."/>
            <person name="Zhu J."/>
            <person name="Ruan X."/>
            <person name="Zhao L."/>
            <person name="Wei J."/>
            <person name="Que T."/>
            <person name="Du C."/>
            <person name="Cheng J."/>
            <person name="Dai P."/>
            <person name="Han X."/>
            <person name="Huang E."/>
            <person name="Gao Y."/>
            <person name="Liu J."/>
            <person name="Shao H."/>
            <person name="Ye R."/>
            <person name="Li L."/>
            <person name="Wei W."/>
            <person name="Wang X."/>
            <person name="Wang C."/>
            <person name="Huo Q."/>
            <person name="Li W."/>
            <person name="Guo W."/>
            <person name="Chen H."/>
            <person name="Chen S."/>
            <person name="Zhou L."/>
            <person name="Zhou L."/>
            <person name="Ni X."/>
            <person name="Tian J."/>
            <person name="Zhou Y."/>
            <person name="Sheng Y."/>
            <person name="Liu T."/>
            <person name="Pan Y."/>
            <person name="Xia L."/>
            <person name="Li J."/>
            <person name="Zhao F."/>
            <person name="Cao W."/>
        </authorList>
    </citation>
    <scope>NUCLEOTIDE SEQUENCE</scope>
    <source>
        <strain evidence="1">Rsan-2018</strain>
        <tissue evidence="1">Larvae</tissue>
    </source>
</reference>
<proteinExistence type="predicted"/>
<reference evidence="1" key="1">
    <citation type="journal article" date="2020" name="Cell">
        <title>Large-Scale Comparative Analyses of Tick Genomes Elucidate Their Genetic Diversity and Vector Capacities.</title>
        <authorList>
            <consortium name="Tick Genome and Microbiome Consortium (TIGMIC)"/>
            <person name="Jia N."/>
            <person name="Wang J."/>
            <person name="Shi W."/>
            <person name="Du L."/>
            <person name="Sun Y."/>
            <person name="Zhan W."/>
            <person name="Jiang J.F."/>
            <person name="Wang Q."/>
            <person name="Zhang B."/>
            <person name="Ji P."/>
            <person name="Bell-Sakyi L."/>
            <person name="Cui X.M."/>
            <person name="Yuan T.T."/>
            <person name="Jiang B.G."/>
            <person name="Yang W.F."/>
            <person name="Lam T.T."/>
            <person name="Chang Q.C."/>
            <person name="Ding S.J."/>
            <person name="Wang X.J."/>
            <person name="Zhu J.G."/>
            <person name="Ruan X.D."/>
            <person name="Zhao L."/>
            <person name="Wei J.T."/>
            <person name="Ye R.Z."/>
            <person name="Que T.C."/>
            <person name="Du C.H."/>
            <person name="Zhou Y.H."/>
            <person name="Cheng J.X."/>
            <person name="Dai P.F."/>
            <person name="Guo W.B."/>
            <person name="Han X.H."/>
            <person name="Huang E.J."/>
            <person name="Li L.F."/>
            <person name="Wei W."/>
            <person name="Gao Y.C."/>
            <person name="Liu J.Z."/>
            <person name="Shao H.Z."/>
            <person name="Wang X."/>
            <person name="Wang C.C."/>
            <person name="Yang T.C."/>
            <person name="Huo Q.B."/>
            <person name="Li W."/>
            <person name="Chen H.Y."/>
            <person name="Chen S.E."/>
            <person name="Zhou L.G."/>
            <person name="Ni X.B."/>
            <person name="Tian J.H."/>
            <person name="Sheng Y."/>
            <person name="Liu T."/>
            <person name="Pan Y.S."/>
            <person name="Xia L.Y."/>
            <person name="Li J."/>
            <person name="Zhao F."/>
            <person name="Cao W.C."/>
        </authorList>
    </citation>
    <scope>NUCLEOTIDE SEQUENCE</scope>
    <source>
        <strain evidence="1">Rsan-2018</strain>
    </source>
</reference>
<gene>
    <name evidence="1" type="ORF">HPB52_011836</name>
</gene>
<dbReference type="EMBL" id="JABSTV010001253">
    <property type="protein sequence ID" value="KAH7943818.1"/>
    <property type="molecule type" value="Genomic_DNA"/>
</dbReference>
<protein>
    <submittedName>
        <fullName evidence="1">Uncharacterized protein</fullName>
    </submittedName>
</protein>
<evidence type="ECO:0000313" key="2">
    <source>
        <dbReference type="Proteomes" id="UP000821837"/>
    </source>
</evidence>
<sequence length="271" mass="30545">MSTLILAARVVVTGGRMGVTPHLRNLSQIGYFMCEHHDEDRILEILHAEYIVIKHVKNALHAIRVGPKDGKGEEALPKAKQAARRNSCAVYRLRKSAQERFDRTTQMERKHGVHECKGRKSSFDGNVNAMEDNLAQDNDLDHVPLFELLPISGEDTTGRDVHGTFATIIPENYGSISQRKRMPLEELESVEKMFDSANQPFHILPKLTEPGNCQVLPNKNCEIGMDTNAVHVYERNENAVAEKAMNSTYVKPAAVNQRRQQHRPHDHGQTA</sequence>
<name>A0A9D4PJD7_RHISA</name>
<keyword evidence="2" id="KW-1185">Reference proteome</keyword>
<dbReference type="Proteomes" id="UP000821837">
    <property type="component" value="Unassembled WGS sequence"/>
</dbReference>
<organism evidence="1 2">
    <name type="scientific">Rhipicephalus sanguineus</name>
    <name type="common">Brown dog tick</name>
    <name type="synonym">Ixodes sanguineus</name>
    <dbReference type="NCBI Taxonomy" id="34632"/>
    <lineage>
        <taxon>Eukaryota</taxon>
        <taxon>Metazoa</taxon>
        <taxon>Ecdysozoa</taxon>
        <taxon>Arthropoda</taxon>
        <taxon>Chelicerata</taxon>
        <taxon>Arachnida</taxon>
        <taxon>Acari</taxon>
        <taxon>Parasitiformes</taxon>
        <taxon>Ixodida</taxon>
        <taxon>Ixodoidea</taxon>
        <taxon>Ixodidae</taxon>
        <taxon>Rhipicephalinae</taxon>
        <taxon>Rhipicephalus</taxon>
        <taxon>Rhipicephalus</taxon>
    </lineage>
</organism>
<comment type="caution">
    <text evidence="1">The sequence shown here is derived from an EMBL/GenBank/DDBJ whole genome shotgun (WGS) entry which is preliminary data.</text>
</comment>
<dbReference type="AlphaFoldDB" id="A0A9D4PJD7"/>